<dbReference type="EMBL" id="MFKV01000021">
    <property type="protein sequence ID" value="OGG50033.1"/>
    <property type="molecule type" value="Genomic_DNA"/>
</dbReference>
<dbReference type="Proteomes" id="UP000178370">
    <property type="component" value="Unassembled WGS sequence"/>
</dbReference>
<feature type="transmembrane region" description="Helical" evidence="2">
    <location>
        <begin position="9"/>
        <end position="26"/>
    </location>
</feature>
<organism evidence="3 4">
    <name type="scientific">Candidatus Kaiserbacteria bacterium RIFCSPHIGHO2_01_FULL_54_36</name>
    <dbReference type="NCBI Taxonomy" id="1798482"/>
    <lineage>
        <taxon>Bacteria</taxon>
        <taxon>Candidatus Kaiseribacteriota</taxon>
    </lineage>
</organism>
<evidence type="ECO:0000256" key="2">
    <source>
        <dbReference type="SAM" id="Phobius"/>
    </source>
</evidence>
<protein>
    <submittedName>
        <fullName evidence="3">Uncharacterized protein</fullName>
    </submittedName>
</protein>
<evidence type="ECO:0000313" key="3">
    <source>
        <dbReference type="EMBL" id="OGG50033.1"/>
    </source>
</evidence>
<evidence type="ECO:0000313" key="4">
    <source>
        <dbReference type="Proteomes" id="UP000178370"/>
    </source>
</evidence>
<proteinExistence type="predicted"/>
<keyword evidence="2" id="KW-0472">Membrane</keyword>
<dbReference type="STRING" id="1798482.A2763_03760"/>
<reference evidence="3 4" key="1">
    <citation type="journal article" date="2016" name="Nat. Commun.">
        <title>Thousands of microbial genomes shed light on interconnected biogeochemical processes in an aquifer system.</title>
        <authorList>
            <person name="Anantharaman K."/>
            <person name="Brown C.T."/>
            <person name="Hug L.A."/>
            <person name="Sharon I."/>
            <person name="Castelle C.J."/>
            <person name="Probst A.J."/>
            <person name="Thomas B.C."/>
            <person name="Singh A."/>
            <person name="Wilkins M.J."/>
            <person name="Karaoz U."/>
            <person name="Brodie E.L."/>
            <person name="Williams K.H."/>
            <person name="Hubbard S.S."/>
            <person name="Banfield J.F."/>
        </authorList>
    </citation>
    <scope>NUCLEOTIDE SEQUENCE [LARGE SCALE GENOMIC DNA]</scope>
</reference>
<accession>A0A1F6CLB7</accession>
<comment type="caution">
    <text evidence="3">The sequence shown here is derived from an EMBL/GenBank/DDBJ whole genome shotgun (WGS) entry which is preliminary data.</text>
</comment>
<dbReference type="AlphaFoldDB" id="A0A1F6CLB7"/>
<feature type="compositionally biased region" description="Polar residues" evidence="1">
    <location>
        <begin position="97"/>
        <end position="119"/>
    </location>
</feature>
<keyword evidence="2" id="KW-1133">Transmembrane helix</keyword>
<sequence>MQTFFRHKWIVVIIAILVAGVAWYAMSPADETPNVAPTVTAGAGAPVEQGIVATLLTLRAVKLDGTIFSDQAFLSLRDFSTEIVPEPVGRPNPFAPLSSQARASENSTKGAQIFTQPRR</sequence>
<keyword evidence="2" id="KW-0812">Transmembrane</keyword>
<evidence type="ECO:0000256" key="1">
    <source>
        <dbReference type="SAM" id="MobiDB-lite"/>
    </source>
</evidence>
<name>A0A1F6CLB7_9BACT</name>
<gene>
    <name evidence="3" type="ORF">A2763_03760</name>
</gene>
<feature type="region of interest" description="Disordered" evidence="1">
    <location>
        <begin position="87"/>
        <end position="119"/>
    </location>
</feature>